<accession>A0A5C3N416</accession>
<dbReference type="Proteomes" id="UP000305948">
    <property type="component" value="Unassembled WGS sequence"/>
</dbReference>
<evidence type="ECO:0000313" key="2">
    <source>
        <dbReference type="Proteomes" id="UP000305948"/>
    </source>
</evidence>
<protein>
    <submittedName>
        <fullName evidence="1">Uncharacterized protein</fullName>
    </submittedName>
</protein>
<dbReference type="AlphaFoldDB" id="A0A5C3N416"/>
<sequence length="140" mass="15808">MDSSSCRNGHRTRVLGQQYFRPQLKPRRITRWGHIQSLLHSGFRDKHARTQSTHVIGSICLGSSNVSRFLGGSTLMASVLIVAFSKYNVFLLMATTKFNSDWPSYCDWPKYASSAFLAIPAWGRGSVIGHRMQTKQGTDW</sequence>
<proteinExistence type="predicted"/>
<evidence type="ECO:0000313" key="1">
    <source>
        <dbReference type="EMBL" id="TFK51832.1"/>
    </source>
</evidence>
<dbReference type="EMBL" id="ML213510">
    <property type="protein sequence ID" value="TFK51832.1"/>
    <property type="molecule type" value="Genomic_DNA"/>
</dbReference>
<name>A0A5C3N416_9AGAM</name>
<reference evidence="1 2" key="1">
    <citation type="journal article" date="2019" name="Nat. Ecol. Evol.">
        <title>Megaphylogeny resolves global patterns of mushroom evolution.</title>
        <authorList>
            <person name="Varga T."/>
            <person name="Krizsan K."/>
            <person name="Foldi C."/>
            <person name="Dima B."/>
            <person name="Sanchez-Garcia M."/>
            <person name="Sanchez-Ramirez S."/>
            <person name="Szollosi G.J."/>
            <person name="Szarkandi J.G."/>
            <person name="Papp V."/>
            <person name="Albert L."/>
            <person name="Andreopoulos W."/>
            <person name="Angelini C."/>
            <person name="Antonin V."/>
            <person name="Barry K.W."/>
            <person name="Bougher N.L."/>
            <person name="Buchanan P."/>
            <person name="Buyck B."/>
            <person name="Bense V."/>
            <person name="Catcheside P."/>
            <person name="Chovatia M."/>
            <person name="Cooper J."/>
            <person name="Damon W."/>
            <person name="Desjardin D."/>
            <person name="Finy P."/>
            <person name="Geml J."/>
            <person name="Haridas S."/>
            <person name="Hughes K."/>
            <person name="Justo A."/>
            <person name="Karasinski D."/>
            <person name="Kautmanova I."/>
            <person name="Kiss B."/>
            <person name="Kocsube S."/>
            <person name="Kotiranta H."/>
            <person name="LaButti K.M."/>
            <person name="Lechner B.E."/>
            <person name="Liimatainen K."/>
            <person name="Lipzen A."/>
            <person name="Lukacs Z."/>
            <person name="Mihaltcheva S."/>
            <person name="Morgado L.N."/>
            <person name="Niskanen T."/>
            <person name="Noordeloos M.E."/>
            <person name="Ohm R.A."/>
            <person name="Ortiz-Santana B."/>
            <person name="Ovrebo C."/>
            <person name="Racz N."/>
            <person name="Riley R."/>
            <person name="Savchenko A."/>
            <person name="Shiryaev A."/>
            <person name="Soop K."/>
            <person name="Spirin V."/>
            <person name="Szebenyi C."/>
            <person name="Tomsovsky M."/>
            <person name="Tulloss R.E."/>
            <person name="Uehling J."/>
            <person name="Grigoriev I.V."/>
            <person name="Vagvolgyi C."/>
            <person name="Papp T."/>
            <person name="Martin F.M."/>
            <person name="Miettinen O."/>
            <person name="Hibbett D.S."/>
            <person name="Nagy L.G."/>
        </authorList>
    </citation>
    <scope>NUCLEOTIDE SEQUENCE [LARGE SCALE GENOMIC DNA]</scope>
    <source>
        <strain evidence="1 2">OMC1185</strain>
    </source>
</reference>
<gene>
    <name evidence="1" type="ORF">OE88DRAFT_1658478</name>
</gene>
<keyword evidence="2" id="KW-1185">Reference proteome</keyword>
<organism evidence="1 2">
    <name type="scientific">Heliocybe sulcata</name>
    <dbReference type="NCBI Taxonomy" id="5364"/>
    <lineage>
        <taxon>Eukaryota</taxon>
        <taxon>Fungi</taxon>
        <taxon>Dikarya</taxon>
        <taxon>Basidiomycota</taxon>
        <taxon>Agaricomycotina</taxon>
        <taxon>Agaricomycetes</taxon>
        <taxon>Gloeophyllales</taxon>
        <taxon>Gloeophyllaceae</taxon>
        <taxon>Heliocybe</taxon>
    </lineage>
</organism>